<evidence type="ECO:0008006" key="5">
    <source>
        <dbReference type="Google" id="ProtNLM"/>
    </source>
</evidence>
<feature type="compositionally biased region" description="Basic and acidic residues" evidence="1">
    <location>
        <begin position="778"/>
        <end position="792"/>
    </location>
</feature>
<evidence type="ECO:0000313" key="4">
    <source>
        <dbReference type="Proteomes" id="UP001209570"/>
    </source>
</evidence>
<feature type="transmembrane region" description="Helical" evidence="2">
    <location>
        <begin position="194"/>
        <end position="213"/>
    </location>
</feature>
<feature type="transmembrane region" description="Helical" evidence="2">
    <location>
        <begin position="126"/>
        <end position="151"/>
    </location>
</feature>
<feature type="region of interest" description="Disordered" evidence="1">
    <location>
        <begin position="1"/>
        <end position="23"/>
    </location>
</feature>
<feature type="compositionally biased region" description="Polar residues" evidence="1">
    <location>
        <begin position="1"/>
        <end position="19"/>
    </location>
</feature>
<reference evidence="3" key="1">
    <citation type="submission" date="2021-12" db="EMBL/GenBank/DDBJ databases">
        <title>Prjna785345.</title>
        <authorList>
            <person name="Rujirawat T."/>
            <person name="Krajaejun T."/>
        </authorList>
    </citation>
    <scope>NUCLEOTIDE SEQUENCE</scope>
    <source>
        <strain evidence="3">Pi057C3</strain>
    </source>
</reference>
<feature type="region of interest" description="Disordered" evidence="1">
    <location>
        <begin position="484"/>
        <end position="513"/>
    </location>
</feature>
<evidence type="ECO:0000313" key="3">
    <source>
        <dbReference type="EMBL" id="KAJ0405245.1"/>
    </source>
</evidence>
<keyword evidence="2" id="KW-0472">Membrane</keyword>
<feature type="region of interest" description="Disordered" evidence="1">
    <location>
        <begin position="778"/>
        <end position="801"/>
    </location>
</feature>
<keyword evidence="2" id="KW-1133">Transmembrane helix</keyword>
<feature type="transmembrane region" description="Helical" evidence="2">
    <location>
        <begin position="163"/>
        <end position="182"/>
    </location>
</feature>
<dbReference type="Proteomes" id="UP001209570">
    <property type="component" value="Unassembled WGS sequence"/>
</dbReference>
<keyword evidence="4" id="KW-1185">Reference proteome</keyword>
<gene>
    <name evidence="3" type="ORF">P43SY_006930</name>
</gene>
<feature type="transmembrane region" description="Helical" evidence="2">
    <location>
        <begin position="335"/>
        <end position="353"/>
    </location>
</feature>
<organism evidence="3 4">
    <name type="scientific">Pythium insidiosum</name>
    <name type="common">Pythiosis disease agent</name>
    <dbReference type="NCBI Taxonomy" id="114742"/>
    <lineage>
        <taxon>Eukaryota</taxon>
        <taxon>Sar</taxon>
        <taxon>Stramenopiles</taxon>
        <taxon>Oomycota</taxon>
        <taxon>Peronosporomycetes</taxon>
        <taxon>Pythiales</taxon>
        <taxon>Pythiaceae</taxon>
        <taxon>Pythium</taxon>
    </lineage>
</organism>
<sequence length="801" mass="86038">MVTHSTAGHRQLSSTSPGQRTLAPKPFGTSDLVDDTLVALLSFFIVLVAGHGVGQVIARLLRLPLITGYLFFGILAGPFVSALITTSSVELLAPTINAVALTFISFQAGQEIFLPELLPQLKSIAVVLAVQVVATLTLFTVVLTLAAPAFFFGDLQGACRNSIALMFGSIALAISPGTVLALKLELASAGPFTNLMLGSIMTADLVVLVAFSVSRVIASVNCARLDLSLANVVFTMSIVVGNLLVGAVLAAVIIAIFALPLGRQVPDERHWDRDDIAILASSRHQYDSAHRRLSRLAYYVKGFIWLMTGFAFYLSVEIIAATTGDALGHAWEVKLEALLVLMVASCLAGHYGHIRHEMHVILDAAAPFVFLPFFVMTGAALRLDNVVSVLPLTLAFVALRIVGVLVTSFVAGRWLLGLPPRHYKNLWLTMTPQAGVALGLASEVKAMSSAAWTSQFASTIVAAVVVNQVIGPVLCARGIQQSGESQLGSDKADGDRHELCEDSNGNGDRSARRFERRTPKHAIVLGDDNAALEIGAQLRVLGCAVTMPLLDDDLVRRWDQLARRMQLTSELSKAGPDRALQCASPNAVDLVVFTGDGRRVLDQLKLLQAANGAATVAPRLVAITESPEIVPSLRQRGVFCVQASVTLVNATMRVALAEDDHVACQLATETGVAHPQCTATQTLQALTSTSRPDERAIECFASQCRRAVEMNLRHAKRQPPVSRSEELAAPPQVPSRVSMFGRASTSDFFVFTGTSRGGNQNFALVGTPEPWSKREAMRHLPLEQRSTRRRLADPQYSAAHH</sequence>
<feature type="transmembrane region" description="Helical" evidence="2">
    <location>
        <begin position="233"/>
        <end position="259"/>
    </location>
</feature>
<dbReference type="PANTHER" id="PTHR43021:SF2">
    <property type="entry name" value="CATION_H+ EXCHANGER DOMAIN-CONTAINING PROTEIN"/>
    <property type="match status" value="1"/>
</dbReference>
<feature type="transmembrane region" description="Helical" evidence="2">
    <location>
        <begin position="65"/>
        <end position="85"/>
    </location>
</feature>
<dbReference type="AlphaFoldDB" id="A0AAD5MEZ7"/>
<dbReference type="EMBL" id="JAKCXM010000048">
    <property type="protein sequence ID" value="KAJ0405245.1"/>
    <property type="molecule type" value="Genomic_DNA"/>
</dbReference>
<feature type="transmembrane region" description="Helical" evidence="2">
    <location>
        <begin position="393"/>
        <end position="416"/>
    </location>
</feature>
<feature type="transmembrane region" description="Helical" evidence="2">
    <location>
        <begin position="37"/>
        <end position="58"/>
    </location>
</feature>
<evidence type="ECO:0000256" key="2">
    <source>
        <dbReference type="SAM" id="Phobius"/>
    </source>
</evidence>
<feature type="compositionally biased region" description="Basic and acidic residues" evidence="1">
    <location>
        <begin position="490"/>
        <end position="500"/>
    </location>
</feature>
<name>A0AAD5MEZ7_PYTIN</name>
<proteinExistence type="predicted"/>
<feature type="transmembrane region" description="Helical" evidence="2">
    <location>
        <begin position="296"/>
        <end position="315"/>
    </location>
</feature>
<evidence type="ECO:0000256" key="1">
    <source>
        <dbReference type="SAM" id="MobiDB-lite"/>
    </source>
</evidence>
<comment type="caution">
    <text evidence="3">The sequence shown here is derived from an EMBL/GenBank/DDBJ whole genome shotgun (WGS) entry which is preliminary data.</text>
</comment>
<dbReference type="PANTHER" id="PTHR43021">
    <property type="entry name" value="NA(+)/H(+) ANTIPORTER-RELATED"/>
    <property type="match status" value="1"/>
</dbReference>
<dbReference type="InterPro" id="IPR038770">
    <property type="entry name" value="Na+/solute_symporter_sf"/>
</dbReference>
<feature type="transmembrane region" description="Helical" evidence="2">
    <location>
        <begin position="360"/>
        <end position="381"/>
    </location>
</feature>
<protein>
    <recommendedName>
        <fullName evidence="5">Cation/H+ exchanger domain-containing protein</fullName>
    </recommendedName>
</protein>
<dbReference type="Gene3D" id="1.20.1530.20">
    <property type="match status" value="1"/>
</dbReference>
<accession>A0AAD5MEZ7</accession>
<keyword evidence="2" id="KW-0812">Transmembrane</keyword>